<protein>
    <submittedName>
        <fullName evidence="1">Uncharacterized protein</fullName>
    </submittedName>
</protein>
<keyword evidence="2" id="KW-1185">Reference proteome</keyword>
<dbReference type="Proteomes" id="UP000749559">
    <property type="component" value="Unassembled WGS sequence"/>
</dbReference>
<comment type="caution">
    <text evidence="1">The sequence shown here is derived from an EMBL/GenBank/DDBJ whole genome shotgun (WGS) entry which is preliminary data.</text>
</comment>
<proteinExistence type="predicted"/>
<accession>A0A8S4NRA5</accession>
<dbReference type="EMBL" id="CAIIXF020000005">
    <property type="protein sequence ID" value="CAH1783354.1"/>
    <property type="molecule type" value="Genomic_DNA"/>
</dbReference>
<reference evidence="1" key="1">
    <citation type="submission" date="2022-03" db="EMBL/GenBank/DDBJ databases">
        <authorList>
            <person name="Martin C."/>
        </authorList>
    </citation>
    <scope>NUCLEOTIDE SEQUENCE</scope>
</reference>
<feature type="non-terminal residue" evidence="1">
    <location>
        <position position="1"/>
    </location>
</feature>
<gene>
    <name evidence="1" type="ORF">OFUS_LOCUS9701</name>
</gene>
<evidence type="ECO:0000313" key="1">
    <source>
        <dbReference type="EMBL" id="CAH1783354.1"/>
    </source>
</evidence>
<organism evidence="1 2">
    <name type="scientific">Owenia fusiformis</name>
    <name type="common">Polychaete worm</name>
    <dbReference type="NCBI Taxonomy" id="6347"/>
    <lineage>
        <taxon>Eukaryota</taxon>
        <taxon>Metazoa</taxon>
        <taxon>Spiralia</taxon>
        <taxon>Lophotrochozoa</taxon>
        <taxon>Annelida</taxon>
        <taxon>Polychaeta</taxon>
        <taxon>Sedentaria</taxon>
        <taxon>Canalipalpata</taxon>
        <taxon>Sabellida</taxon>
        <taxon>Oweniida</taxon>
        <taxon>Oweniidae</taxon>
        <taxon>Owenia</taxon>
    </lineage>
</organism>
<evidence type="ECO:0000313" key="2">
    <source>
        <dbReference type="Proteomes" id="UP000749559"/>
    </source>
</evidence>
<sequence length="212" mass="23080">DDLSDVLQDGHTYYVSVRVTNRAGGQTVNSTSGVMVALPKNITAYVEVNTTCRSSYDIPSNLTSNVSVCGDQNGIGINWKQETTKPGDYAMIYFIAGSTESSDDIISKVNIAPKEKQGDFEFGSLEVEDGEIIMEPYGRMNISEAKGVYDPKSVGLNRFRMEPGRTIYTSIEACQPGDVCSIVASSKQLKMRSTDMIKPADEGCEMSVDLPD</sequence>
<dbReference type="AlphaFoldDB" id="A0A8S4NRA5"/>
<feature type="non-terminal residue" evidence="1">
    <location>
        <position position="212"/>
    </location>
</feature>
<name>A0A8S4NRA5_OWEFU</name>